<dbReference type="Proteomes" id="UP000264006">
    <property type="component" value="Plasmid pEDY32-46I"/>
</dbReference>
<evidence type="ECO:0000313" key="2">
    <source>
        <dbReference type="Proteomes" id="UP000264006"/>
    </source>
</evidence>
<name>A0A346Y746_9ACTN</name>
<proteinExistence type="predicted"/>
<dbReference type="EMBL" id="CP031166">
    <property type="protein sequence ID" value="AXV10293.1"/>
    <property type="molecule type" value="Genomic_DNA"/>
</dbReference>
<geneLocation type="plasmid" evidence="2">
    <name>pedy32-46i</name>
</geneLocation>
<protein>
    <submittedName>
        <fullName evidence="1">Uncharacterized protein</fullName>
    </submittedName>
</protein>
<organism evidence="1 2">
    <name type="scientific">Euzebya pacifica</name>
    <dbReference type="NCBI Taxonomy" id="1608957"/>
    <lineage>
        <taxon>Bacteria</taxon>
        <taxon>Bacillati</taxon>
        <taxon>Actinomycetota</taxon>
        <taxon>Nitriliruptoria</taxon>
        <taxon>Euzebyales</taxon>
    </lineage>
</organism>
<evidence type="ECO:0000313" key="1">
    <source>
        <dbReference type="EMBL" id="AXV10293.1"/>
    </source>
</evidence>
<sequence length="63" mass="6591">MGGGDRKVGHRGSPVWLVGATAPRADMAGPVCRIDTPVRCSQVGLLPVRRRRTVRASGGPAAR</sequence>
<dbReference type="AlphaFoldDB" id="A0A346Y746"/>
<accession>A0A346Y746</accession>
<keyword evidence="2" id="KW-1185">Reference proteome</keyword>
<reference evidence="1 2" key="1">
    <citation type="submission" date="2018-09" db="EMBL/GenBank/DDBJ databases">
        <title>Complete genome sequence of Euzebya sp. DY32-46 isolated from seawater of Pacific Ocean.</title>
        <authorList>
            <person name="Xu L."/>
            <person name="Wu Y.-H."/>
            <person name="Xu X.-W."/>
        </authorList>
    </citation>
    <scope>NUCLEOTIDE SEQUENCE [LARGE SCALE GENOMIC DNA]</scope>
    <source>
        <strain evidence="1 2">DY32-46</strain>
        <plasmid evidence="2">pedy32-46i</plasmid>
    </source>
</reference>
<gene>
    <name evidence="1" type="ORF">DVS28_b0553</name>
</gene>
<keyword evidence="1" id="KW-0614">Plasmid</keyword>
<dbReference type="KEGG" id="euz:DVS28_b0553"/>